<evidence type="ECO:0000256" key="1">
    <source>
        <dbReference type="ARBA" id="ARBA00004609"/>
    </source>
</evidence>
<dbReference type="FunFam" id="1.10.110.10:FF:000001">
    <property type="entry name" value="Bifunctional inhibitor/lipid-transfer protein/seed storage 2S albumin superfamily protein"/>
    <property type="match status" value="1"/>
</dbReference>
<dbReference type="PANTHER" id="PTHR33044">
    <property type="entry name" value="BIFUNCTIONAL INHIBITOR/LIPID-TRANSFER PROTEIN/SEED STORAGE 2S ALBUMIN SUPERFAMILY PROTEIN-RELATED"/>
    <property type="match status" value="1"/>
</dbReference>
<dbReference type="EMBL" id="JAVXUP010001402">
    <property type="protein sequence ID" value="KAK3012078.1"/>
    <property type="molecule type" value="Genomic_DNA"/>
</dbReference>
<dbReference type="GO" id="GO:0098552">
    <property type="term" value="C:side of membrane"/>
    <property type="evidence" value="ECO:0007669"/>
    <property type="project" value="UniProtKB-KW"/>
</dbReference>
<comment type="similarity">
    <text evidence="2">Belongs to the plant LTP family.</text>
</comment>
<evidence type="ECO:0000313" key="15">
    <source>
        <dbReference type="Proteomes" id="UP001188597"/>
    </source>
</evidence>
<keyword evidence="15" id="KW-1185">Reference proteome</keyword>
<comment type="caution">
    <text evidence="14">The sequence shown here is derived from an EMBL/GenBank/DDBJ whole genome shotgun (WGS) entry which is preliminary data.</text>
</comment>
<comment type="subcellular location">
    <subcellularLocation>
        <location evidence="1">Cell membrane</location>
        <topology evidence="1">Lipid-anchor</topology>
        <topology evidence="1">GPI-anchor</topology>
    </subcellularLocation>
</comment>
<evidence type="ECO:0000256" key="3">
    <source>
        <dbReference type="ARBA" id="ARBA00022448"/>
    </source>
</evidence>
<keyword evidence="7" id="KW-0446">Lipid-binding</keyword>
<organism evidence="14 15">
    <name type="scientific">Escallonia herrerae</name>
    <dbReference type="NCBI Taxonomy" id="1293975"/>
    <lineage>
        <taxon>Eukaryota</taxon>
        <taxon>Viridiplantae</taxon>
        <taxon>Streptophyta</taxon>
        <taxon>Embryophyta</taxon>
        <taxon>Tracheophyta</taxon>
        <taxon>Spermatophyta</taxon>
        <taxon>Magnoliopsida</taxon>
        <taxon>eudicotyledons</taxon>
        <taxon>Gunneridae</taxon>
        <taxon>Pentapetalae</taxon>
        <taxon>asterids</taxon>
        <taxon>campanulids</taxon>
        <taxon>Escalloniales</taxon>
        <taxon>Escalloniaceae</taxon>
        <taxon>Escallonia</taxon>
    </lineage>
</organism>
<keyword evidence="4" id="KW-1003">Cell membrane</keyword>
<gene>
    <name evidence="14" type="ORF">RJ639_011971</name>
</gene>
<keyword evidence="6 12" id="KW-0732">Signal</keyword>
<dbReference type="Pfam" id="PF14368">
    <property type="entry name" value="LTP_2"/>
    <property type="match status" value="1"/>
</dbReference>
<feature type="chain" id="PRO_5041743821" description="Bifunctional inhibitor/plant lipid transfer protein/seed storage helical domain-containing protein" evidence="12">
    <location>
        <begin position="23"/>
        <end position="218"/>
    </location>
</feature>
<name>A0AA88VQU1_9ASTE</name>
<dbReference type="InterPro" id="IPR036312">
    <property type="entry name" value="Bifun_inhib/LTP/seed_sf"/>
</dbReference>
<proteinExistence type="inferred from homology"/>
<evidence type="ECO:0000256" key="9">
    <source>
        <dbReference type="ARBA" id="ARBA00023180"/>
    </source>
</evidence>
<keyword evidence="3" id="KW-0813">Transport</keyword>
<evidence type="ECO:0000256" key="8">
    <source>
        <dbReference type="ARBA" id="ARBA00023157"/>
    </source>
</evidence>
<evidence type="ECO:0000256" key="2">
    <source>
        <dbReference type="ARBA" id="ARBA00009748"/>
    </source>
</evidence>
<dbReference type="GO" id="GO:0008289">
    <property type="term" value="F:lipid binding"/>
    <property type="evidence" value="ECO:0007669"/>
    <property type="project" value="UniProtKB-KW"/>
</dbReference>
<dbReference type="GO" id="GO:0006869">
    <property type="term" value="P:lipid transport"/>
    <property type="evidence" value="ECO:0007669"/>
    <property type="project" value="InterPro"/>
</dbReference>
<dbReference type="Proteomes" id="UP001188597">
    <property type="component" value="Unassembled WGS sequence"/>
</dbReference>
<keyword evidence="9" id="KW-0325">Glycoprotein</keyword>
<evidence type="ECO:0000313" key="14">
    <source>
        <dbReference type="EMBL" id="KAK3012078.1"/>
    </source>
</evidence>
<accession>A0AA88VQU1</accession>
<feature type="signal peptide" evidence="12">
    <location>
        <begin position="1"/>
        <end position="22"/>
    </location>
</feature>
<dbReference type="GO" id="GO:0005886">
    <property type="term" value="C:plasma membrane"/>
    <property type="evidence" value="ECO:0007669"/>
    <property type="project" value="UniProtKB-SubCell"/>
</dbReference>
<sequence length="218" mass="22471">MAKSWLLFTCMVAAWALQAVNGAHHHPPTSQPPVSPAPAPPVDCNTLIYQMVDCMTFLTSGSKETKPDAACCSGLKTVVDTDADCICEALKSSAQLGIDVNMTKAMTLPSACKVSSPPLSSCSANPPPAPKVSPTPSSPSSAPPAPGGGGGAASEAPAPSPIKLAPSIYSNAVTFIFVVPNQALSFSLPKKVTYSGFTLGQKAGQHYKRQDRNTSNIT</sequence>
<dbReference type="InterPro" id="IPR043325">
    <property type="entry name" value="LTSS"/>
</dbReference>
<evidence type="ECO:0000256" key="7">
    <source>
        <dbReference type="ARBA" id="ARBA00023121"/>
    </source>
</evidence>
<evidence type="ECO:0000259" key="13">
    <source>
        <dbReference type="SMART" id="SM00499"/>
    </source>
</evidence>
<protein>
    <recommendedName>
        <fullName evidence="13">Bifunctional inhibitor/plant lipid transfer protein/seed storage helical domain-containing protein</fullName>
    </recommendedName>
</protein>
<feature type="region of interest" description="Disordered" evidence="11">
    <location>
        <begin position="123"/>
        <end position="158"/>
    </location>
</feature>
<feature type="compositionally biased region" description="Pro residues" evidence="11">
    <location>
        <begin position="125"/>
        <end position="146"/>
    </location>
</feature>
<dbReference type="SUPFAM" id="SSF47699">
    <property type="entry name" value="Bifunctional inhibitor/lipid-transfer protein/seed storage 2S albumin"/>
    <property type="match status" value="1"/>
</dbReference>
<dbReference type="AlphaFoldDB" id="A0AA88VQU1"/>
<dbReference type="SMART" id="SM00499">
    <property type="entry name" value="AAI"/>
    <property type="match status" value="1"/>
</dbReference>
<dbReference type="InterPro" id="IPR016140">
    <property type="entry name" value="Bifunc_inhib/LTP/seed_store"/>
</dbReference>
<evidence type="ECO:0000256" key="6">
    <source>
        <dbReference type="ARBA" id="ARBA00022729"/>
    </source>
</evidence>
<evidence type="ECO:0000256" key="5">
    <source>
        <dbReference type="ARBA" id="ARBA00022622"/>
    </source>
</evidence>
<dbReference type="PRINTS" id="PR00382">
    <property type="entry name" value="LIPIDTRNSFER"/>
</dbReference>
<feature type="domain" description="Bifunctional inhibitor/plant lipid transfer protein/seed storage helical" evidence="13">
    <location>
        <begin position="44"/>
        <end position="122"/>
    </location>
</feature>
<reference evidence="14" key="1">
    <citation type="submission" date="2022-12" db="EMBL/GenBank/DDBJ databases">
        <title>Draft genome assemblies for two species of Escallonia (Escalloniales).</title>
        <authorList>
            <person name="Chanderbali A."/>
            <person name="Dervinis C."/>
            <person name="Anghel I."/>
            <person name="Soltis D."/>
            <person name="Soltis P."/>
            <person name="Zapata F."/>
        </authorList>
    </citation>
    <scope>NUCLEOTIDE SEQUENCE</scope>
    <source>
        <strain evidence="14">UCBG64.0493</strain>
        <tissue evidence="14">Leaf</tissue>
    </source>
</reference>
<dbReference type="CDD" id="cd00010">
    <property type="entry name" value="AAI_LTSS"/>
    <property type="match status" value="1"/>
</dbReference>
<keyword evidence="10" id="KW-0449">Lipoprotein</keyword>
<keyword evidence="8" id="KW-1015">Disulfide bond</keyword>
<evidence type="ECO:0000256" key="4">
    <source>
        <dbReference type="ARBA" id="ARBA00022475"/>
    </source>
</evidence>
<keyword evidence="5" id="KW-0336">GPI-anchor</keyword>
<dbReference type="Gene3D" id="1.10.110.10">
    <property type="entry name" value="Plant lipid-transfer and hydrophobic proteins"/>
    <property type="match status" value="1"/>
</dbReference>
<evidence type="ECO:0000256" key="11">
    <source>
        <dbReference type="SAM" id="MobiDB-lite"/>
    </source>
</evidence>
<evidence type="ECO:0000256" key="12">
    <source>
        <dbReference type="SAM" id="SignalP"/>
    </source>
</evidence>
<dbReference type="InterPro" id="IPR000528">
    <property type="entry name" value="Plant_nsLTP"/>
</dbReference>
<keyword evidence="5" id="KW-0472">Membrane</keyword>
<evidence type="ECO:0000256" key="10">
    <source>
        <dbReference type="ARBA" id="ARBA00023288"/>
    </source>
</evidence>